<comment type="caution">
    <text evidence="2">The sequence shown here is derived from an EMBL/GenBank/DDBJ whole genome shotgun (WGS) entry which is preliminary data.</text>
</comment>
<reference evidence="2 3" key="1">
    <citation type="journal article" date="2019" name="Sci. Rep.">
        <title>Orb-weaving spider Araneus ventricosus genome elucidates the spidroin gene catalogue.</title>
        <authorList>
            <person name="Kono N."/>
            <person name="Nakamura H."/>
            <person name="Ohtoshi R."/>
            <person name="Moran D.A.P."/>
            <person name="Shinohara A."/>
            <person name="Yoshida Y."/>
            <person name="Fujiwara M."/>
            <person name="Mori M."/>
            <person name="Tomita M."/>
            <person name="Arakawa K."/>
        </authorList>
    </citation>
    <scope>NUCLEOTIDE SEQUENCE [LARGE SCALE GENOMIC DNA]</scope>
</reference>
<sequence length="79" mass="8808">MGVMREKRPSREEGDCPREALTQASGWDIIVKRPSRGKDAQEAFNTGLGWGSHYRKRPSREGRDVSGKLLNMGFGMGTL</sequence>
<dbReference type="Proteomes" id="UP000499080">
    <property type="component" value="Unassembled WGS sequence"/>
</dbReference>
<evidence type="ECO:0000313" key="2">
    <source>
        <dbReference type="EMBL" id="GBL88417.1"/>
    </source>
</evidence>
<evidence type="ECO:0000313" key="3">
    <source>
        <dbReference type="Proteomes" id="UP000499080"/>
    </source>
</evidence>
<dbReference type="EMBL" id="BGPR01000059">
    <property type="protein sequence ID" value="GBL88417.1"/>
    <property type="molecule type" value="Genomic_DNA"/>
</dbReference>
<dbReference type="AlphaFoldDB" id="A0A4Y2B9H2"/>
<gene>
    <name evidence="2" type="ORF">AVEN_103061_1</name>
</gene>
<keyword evidence="3" id="KW-1185">Reference proteome</keyword>
<name>A0A4Y2B9H2_ARAVE</name>
<protein>
    <submittedName>
        <fullName evidence="2">Uncharacterized protein</fullName>
    </submittedName>
</protein>
<feature type="region of interest" description="Disordered" evidence="1">
    <location>
        <begin position="1"/>
        <end position="21"/>
    </location>
</feature>
<accession>A0A4Y2B9H2</accession>
<feature type="compositionally biased region" description="Basic and acidic residues" evidence="1">
    <location>
        <begin position="1"/>
        <end position="18"/>
    </location>
</feature>
<organism evidence="2 3">
    <name type="scientific">Araneus ventricosus</name>
    <name type="common">Orbweaver spider</name>
    <name type="synonym">Epeira ventricosa</name>
    <dbReference type="NCBI Taxonomy" id="182803"/>
    <lineage>
        <taxon>Eukaryota</taxon>
        <taxon>Metazoa</taxon>
        <taxon>Ecdysozoa</taxon>
        <taxon>Arthropoda</taxon>
        <taxon>Chelicerata</taxon>
        <taxon>Arachnida</taxon>
        <taxon>Araneae</taxon>
        <taxon>Araneomorphae</taxon>
        <taxon>Entelegynae</taxon>
        <taxon>Araneoidea</taxon>
        <taxon>Araneidae</taxon>
        <taxon>Araneus</taxon>
    </lineage>
</organism>
<evidence type="ECO:0000256" key="1">
    <source>
        <dbReference type="SAM" id="MobiDB-lite"/>
    </source>
</evidence>
<proteinExistence type="predicted"/>
<feature type="region of interest" description="Disordered" evidence="1">
    <location>
        <begin position="37"/>
        <end position="69"/>
    </location>
</feature>